<feature type="compositionally biased region" description="Polar residues" evidence="7">
    <location>
        <begin position="419"/>
        <end position="450"/>
    </location>
</feature>
<evidence type="ECO:0000313" key="9">
    <source>
        <dbReference type="EMBL" id="KAL0443200.1"/>
    </source>
</evidence>
<feature type="domain" description="WRKY" evidence="8">
    <location>
        <begin position="521"/>
        <end position="586"/>
    </location>
</feature>
<accession>A0AAW2WNE7</accession>
<evidence type="ECO:0000256" key="2">
    <source>
        <dbReference type="ARBA" id="ARBA00022737"/>
    </source>
</evidence>
<keyword evidence="4" id="KW-0238">DNA-binding</keyword>
<sequence length="677" mass="73176">MGGFDDHVAIMGDWMPPSPSPRAFFSSMISDDVAARPVANSECESKSVPPFHWPEGHDQKDQTQASVGGDEPSNSNAPVEPKLSSRAGLVERMAARAGFNAPRLNTESIRATDLSKKPEVLSPYLTIPPGLSPTTLLDSPVFLSNSLVLPSPTTGKFLFAPSGNNQNSSLMTGNPDKGKENTFEVTNASSFAFKPVAESASFAYFNAANKVNPSGFAPHSFSGASFSVHPNTLPLHQSTEPVKIHSDNNSALFQQANLSGSHLENNRGSNLVPEQTYNSVGVEEHSPPFDEPHEDGDQRSSEDPNVGGSPAEDGYNWRKYGQKHVKGSEYPRSYYKCTHPNCPVKKKVERSHEGHITEIIYKGAHNHPKPPPNRRSALGSSNALGDVQLDSEQPGTGPDGGLVWSAMQKGNVAGAPSWKSDNVEATSSALPGQEYSTGANATLQAQSGAQYESADRVDGCSTFSNDEDDDDRATHGSVSLGYDGEGDELESKRRKIETYAPEMSGNTRAIREPRVVVQTTSEVDILDDGYRWRKYGQKVVKGNPNPRSYYKCTSAGCNVRKHVERASHDLKSVITTYEGKHNHDVPAARNSGHSNSGLQNTLPSRQAPSSSSHIHRPEPSQIRGSIPRFERPSMGSFGYLSRPQLGPGPGYGLGLNQPGFPGFGWDLTKASYQLIHI</sequence>
<dbReference type="GO" id="GO:0005634">
    <property type="term" value="C:nucleus"/>
    <property type="evidence" value="ECO:0007669"/>
    <property type="project" value="UniProtKB-SubCell"/>
</dbReference>
<dbReference type="SMART" id="SM00774">
    <property type="entry name" value="WRKY"/>
    <property type="match status" value="2"/>
</dbReference>
<feature type="region of interest" description="Disordered" evidence="7">
    <location>
        <begin position="582"/>
        <end position="628"/>
    </location>
</feature>
<evidence type="ECO:0000256" key="4">
    <source>
        <dbReference type="ARBA" id="ARBA00023125"/>
    </source>
</evidence>
<comment type="subcellular location">
    <subcellularLocation>
        <location evidence="1">Nucleus</location>
    </subcellularLocation>
</comment>
<feature type="compositionally biased region" description="Polar residues" evidence="7">
    <location>
        <begin position="591"/>
        <end position="612"/>
    </location>
</feature>
<dbReference type="GO" id="GO:0043565">
    <property type="term" value="F:sequence-specific DNA binding"/>
    <property type="evidence" value="ECO:0007669"/>
    <property type="project" value="InterPro"/>
</dbReference>
<dbReference type="FunFam" id="2.20.25.80:FF:000001">
    <property type="entry name" value="WRKY transcription factor 33"/>
    <property type="match status" value="1"/>
</dbReference>
<keyword evidence="6" id="KW-0539">Nucleus</keyword>
<dbReference type="EMBL" id="JACGWN010000007">
    <property type="protein sequence ID" value="KAL0443200.1"/>
    <property type="molecule type" value="Genomic_DNA"/>
</dbReference>
<comment type="caution">
    <text evidence="9">The sequence shown here is derived from an EMBL/GenBank/DDBJ whole genome shotgun (WGS) entry which is preliminary data.</text>
</comment>
<feature type="compositionally biased region" description="Basic and acidic residues" evidence="7">
    <location>
        <begin position="282"/>
        <end position="302"/>
    </location>
</feature>
<dbReference type="InterPro" id="IPR036576">
    <property type="entry name" value="WRKY_dom_sf"/>
</dbReference>
<evidence type="ECO:0000256" key="6">
    <source>
        <dbReference type="ARBA" id="ARBA00023242"/>
    </source>
</evidence>
<dbReference type="PANTHER" id="PTHR31221">
    <property type="entry name" value="WRKY TRANSCRIPTION FACTOR PROTEIN 1-RELATED"/>
    <property type="match status" value="1"/>
</dbReference>
<dbReference type="GO" id="GO:0003700">
    <property type="term" value="F:DNA-binding transcription factor activity"/>
    <property type="evidence" value="ECO:0007669"/>
    <property type="project" value="InterPro"/>
</dbReference>
<dbReference type="Pfam" id="PF03106">
    <property type="entry name" value="WRKY"/>
    <property type="match status" value="2"/>
</dbReference>
<keyword evidence="3" id="KW-0805">Transcription regulation</keyword>
<feature type="compositionally biased region" description="Polar residues" evidence="7">
    <location>
        <begin position="62"/>
        <end position="77"/>
    </location>
</feature>
<organism evidence="9">
    <name type="scientific">Sesamum latifolium</name>
    <dbReference type="NCBI Taxonomy" id="2727402"/>
    <lineage>
        <taxon>Eukaryota</taxon>
        <taxon>Viridiplantae</taxon>
        <taxon>Streptophyta</taxon>
        <taxon>Embryophyta</taxon>
        <taxon>Tracheophyta</taxon>
        <taxon>Spermatophyta</taxon>
        <taxon>Magnoliopsida</taxon>
        <taxon>eudicotyledons</taxon>
        <taxon>Gunneridae</taxon>
        <taxon>Pentapetalae</taxon>
        <taxon>asterids</taxon>
        <taxon>lamiids</taxon>
        <taxon>Lamiales</taxon>
        <taxon>Pedaliaceae</taxon>
        <taxon>Sesamum</taxon>
    </lineage>
</organism>
<evidence type="ECO:0000256" key="7">
    <source>
        <dbReference type="SAM" id="MobiDB-lite"/>
    </source>
</evidence>
<feature type="region of interest" description="Disordered" evidence="7">
    <location>
        <begin position="360"/>
        <end position="490"/>
    </location>
</feature>
<reference evidence="9" key="1">
    <citation type="submission" date="2020-06" db="EMBL/GenBank/DDBJ databases">
        <authorList>
            <person name="Li T."/>
            <person name="Hu X."/>
            <person name="Zhang T."/>
            <person name="Song X."/>
            <person name="Zhang H."/>
            <person name="Dai N."/>
            <person name="Sheng W."/>
            <person name="Hou X."/>
            <person name="Wei L."/>
        </authorList>
    </citation>
    <scope>NUCLEOTIDE SEQUENCE</scope>
    <source>
        <strain evidence="9">KEN1</strain>
        <tissue evidence="9">Leaf</tissue>
    </source>
</reference>
<feature type="domain" description="WRKY" evidence="8">
    <location>
        <begin position="312"/>
        <end position="370"/>
    </location>
</feature>
<keyword evidence="5" id="KW-0804">Transcription</keyword>
<evidence type="ECO:0000256" key="1">
    <source>
        <dbReference type="ARBA" id="ARBA00004123"/>
    </source>
</evidence>
<reference evidence="9" key="2">
    <citation type="journal article" date="2024" name="Plant">
        <title>Genomic evolution and insights into agronomic trait innovations of Sesamum species.</title>
        <authorList>
            <person name="Miao H."/>
            <person name="Wang L."/>
            <person name="Qu L."/>
            <person name="Liu H."/>
            <person name="Sun Y."/>
            <person name="Le M."/>
            <person name="Wang Q."/>
            <person name="Wei S."/>
            <person name="Zheng Y."/>
            <person name="Lin W."/>
            <person name="Duan Y."/>
            <person name="Cao H."/>
            <person name="Xiong S."/>
            <person name="Wang X."/>
            <person name="Wei L."/>
            <person name="Li C."/>
            <person name="Ma Q."/>
            <person name="Ju M."/>
            <person name="Zhao R."/>
            <person name="Li G."/>
            <person name="Mu C."/>
            <person name="Tian Q."/>
            <person name="Mei H."/>
            <person name="Zhang T."/>
            <person name="Gao T."/>
            <person name="Zhang H."/>
        </authorList>
    </citation>
    <scope>NUCLEOTIDE SEQUENCE</scope>
    <source>
        <strain evidence="9">KEN1</strain>
    </source>
</reference>
<dbReference type="InterPro" id="IPR044810">
    <property type="entry name" value="WRKY_plant"/>
</dbReference>
<protein>
    <submittedName>
        <fullName evidence="9">WRKY transcription factor 2</fullName>
    </submittedName>
</protein>
<dbReference type="PROSITE" id="PS50811">
    <property type="entry name" value="WRKY"/>
    <property type="match status" value="2"/>
</dbReference>
<dbReference type="AlphaFoldDB" id="A0AAW2WNE7"/>
<dbReference type="Gene3D" id="2.20.25.80">
    <property type="entry name" value="WRKY domain"/>
    <property type="match status" value="2"/>
</dbReference>
<evidence type="ECO:0000256" key="5">
    <source>
        <dbReference type="ARBA" id="ARBA00023163"/>
    </source>
</evidence>
<dbReference type="InterPro" id="IPR003657">
    <property type="entry name" value="WRKY_dom"/>
</dbReference>
<proteinExistence type="predicted"/>
<feature type="region of interest" description="Disordered" evidence="7">
    <location>
        <begin position="280"/>
        <end position="318"/>
    </location>
</feature>
<evidence type="ECO:0000256" key="3">
    <source>
        <dbReference type="ARBA" id="ARBA00023015"/>
    </source>
</evidence>
<feature type="region of interest" description="Disordered" evidence="7">
    <location>
        <begin position="35"/>
        <end position="82"/>
    </location>
</feature>
<dbReference type="FunFam" id="2.20.25.80:FF:000006">
    <property type="entry name" value="WRKY transcription factor"/>
    <property type="match status" value="1"/>
</dbReference>
<dbReference type="SUPFAM" id="SSF118290">
    <property type="entry name" value="WRKY DNA-binding domain"/>
    <property type="match status" value="2"/>
</dbReference>
<name>A0AAW2WNE7_9LAMI</name>
<gene>
    <name evidence="9" type="ORF">Slati_2042700</name>
</gene>
<keyword evidence="2" id="KW-0677">Repeat</keyword>
<evidence type="ECO:0000259" key="8">
    <source>
        <dbReference type="PROSITE" id="PS50811"/>
    </source>
</evidence>
<dbReference type="PANTHER" id="PTHR31221:SF338">
    <property type="entry name" value="OS08G0499300 PROTEIN"/>
    <property type="match status" value="1"/>
</dbReference>